<keyword evidence="2 4" id="KW-0808">Transferase</keyword>
<feature type="binding site" evidence="4">
    <location>
        <position position="331"/>
    </location>
    <ligand>
        <name>S-adenosyl-L-methionine</name>
        <dbReference type="ChEBI" id="CHEBI:59789"/>
    </ligand>
</feature>
<dbReference type="EC" id="2.1.1.190" evidence="7"/>
<dbReference type="GO" id="GO:0070041">
    <property type="term" value="F:rRNA (uridine-C5-)-methyltransferase activity"/>
    <property type="evidence" value="ECO:0007669"/>
    <property type="project" value="TreeGrafter"/>
</dbReference>
<dbReference type="Pfam" id="PF05958">
    <property type="entry name" value="tRNA_U5-meth_tr"/>
    <property type="match status" value="1"/>
</dbReference>
<name>A0A1U7M5Y1_TISCR</name>
<dbReference type="Gene3D" id="3.40.50.150">
    <property type="entry name" value="Vaccinia Virus protein VP39"/>
    <property type="match status" value="1"/>
</dbReference>
<dbReference type="InterPro" id="IPR030390">
    <property type="entry name" value="MeTrfase_TrmA_AS"/>
</dbReference>
<feature type="active site" evidence="5">
    <location>
        <position position="406"/>
    </location>
</feature>
<feature type="binding site" evidence="4">
    <location>
        <position position="281"/>
    </location>
    <ligand>
        <name>S-adenosyl-L-methionine</name>
        <dbReference type="ChEBI" id="CHEBI:59789"/>
    </ligand>
</feature>
<dbReference type="Proteomes" id="UP000186112">
    <property type="component" value="Unassembled WGS sequence"/>
</dbReference>
<dbReference type="Pfam" id="PF01938">
    <property type="entry name" value="TRAM"/>
    <property type="match status" value="1"/>
</dbReference>
<evidence type="ECO:0000259" key="6">
    <source>
        <dbReference type="PROSITE" id="PS50926"/>
    </source>
</evidence>
<dbReference type="PROSITE" id="PS51687">
    <property type="entry name" value="SAM_MT_RNA_M5U"/>
    <property type="match status" value="1"/>
</dbReference>
<dbReference type="NCBIfam" id="TIGR00479">
    <property type="entry name" value="rumA"/>
    <property type="match status" value="1"/>
</dbReference>
<dbReference type="FunFam" id="2.40.50.1070:FF:000003">
    <property type="entry name" value="23S rRNA (Uracil-5-)-methyltransferase RumA"/>
    <property type="match status" value="1"/>
</dbReference>
<dbReference type="SUPFAM" id="SSF53335">
    <property type="entry name" value="S-adenosyl-L-methionine-dependent methyltransferases"/>
    <property type="match status" value="1"/>
</dbReference>
<keyword evidence="3 4" id="KW-0949">S-adenosyl-L-methionine</keyword>
<dbReference type="SUPFAM" id="SSF50249">
    <property type="entry name" value="Nucleic acid-binding proteins"/>
    <property type="match status" value="1"/>
</dbReference>
<evidence type="ECO:0000256" key="3">
    <source>
        <dbReference type="ARBA" id="ARBA00022691"/>
    </source>
</evidence>
<feature type="active site" description="Nucleophile" evidence="4">
    <location>
        <position position="406"/>
    </location>
</feature>
<evidence type="ECO:0000256" key="1">
    <source>
        <dbReference type="ARBA" id="ARBA00022603"/>
    </source>
</evidence>
<dbReference type="OrthoDB" id="9804590at2"/>
<protein>
    <submittedName>
        <fullName evidence="7">23S rRNA (Uracil-C(5))-methyltransferase RlmCD</fullName>
        <ecNumber evidence="7">2.1.1.189</ecNumber>
        <ecNumber evidence="7">2.1.1.190</ecNumber>
    </submittedName>
</protein>
<reference evidence="7 8" key="1">
    <citation type="submission" date="2016-02" db="EMBL/GenBank/DDBJ databases">
        <title>Genome sequence of Tissierella creatinophila DSM 6911.</title>
        <authorList>
            <person name="Poehlein A."/>
            <person name="Daniel R."/>
        </authorList>
    </citation>
    <scope>NUCLEOTIDE SEQUENCE [LARGE SCALE GENOMIC DNA]</scope>
    <source>
        <strain evidence="7 8">DSM 6911</strain>
    </source>
</reference>
<comment type="similarity">
    <text evidence="4">Belongs to the class I-like SAM-binding methyltransferase superfamily. RNA M5U methyltransferase family.</text>
</comment>
<dbReference type="InterPro" id="IPR010280">
    <property type="entry name" value="U5_MeTrfase_fam"/>
</dbReference>
<dbReference type="InterPro" id="IPR030391">
    <property type="entry name" value="MeTrfase_TrmA_CS"/>
</dbReference>
<feature type="binding site" evidence="4">
    <location>
        <position position="379"/>
    </location>
    <ligand>
        <name>S-adenosyl-L-methionine</name>
        <dbReference type="ChEBI" id="CHEBI:59789"/>
    </ligand>
</feature>
<dbReference type="EC" id="2.1.1.189" evidence="7"/>
<dbReference type="Gene3D" id="2.40.50.1070">
    <property type="match status" value="1"/>
</dbReference>
<gene>
    <name evidence="7" type="primary">rlmCD</name>
    <name evidence="7" type="ORF">TICRE_12740</name>
</gene>
<dbReference type="RefSeq" id="WP_075726257.1">
    <property type="nucleotide sequence ID" value="NZ_LTDM01000019.1"/>
</dbReference>
<dbReference type="CDD" id="cd02440">
    <property type="entry name" value="AdoMet_MTases"/>
    <property type="match status" value="1"/>
</dbReference>
<keyword evidence="8" id="KW-1185">Reference proteome</keyword>
<dbReference type="PROSITE" id="PS01230">
    <property type="entry name" value="TRMA_1"/>
    <property type="match status" value="1"/>
</dbReference>
<dbReference type="FunFam" id="3.40.50.150:FF:000009">
    <property type="entry name" value="23S rRNA (Uracil(1939)-C(5))-methyltransferase RlmD"/>
    <property type="match status" value="1"/>
</dbReference>
<dbReference type="PANTHER" id="PTHR11061:SF30">
    <property type="entry name" value="TRNA (URACIL(54)-C(5))-METHYLTRANSFERASE"/>
    <property type="match status" value="1"/>
</dbReference>
<evidence type="ECO:0000256" key="5">
    <source>
        <dbReference type="PROSITE-ProRule" id="PRU10015"/>
    </source>
</evidence>
<keyword evidence="1 4" id="KW-0489">Methyltransferase</keyword>
<comment type="caution">
    <text evidence="7">The sequence shown here is derived from an EMBL/GenBank/DDBJ whole genome shotgun (WGS) entry which is preliminary data.</text>
</comment>
<evidence type="ECO:0000313" key="7">
    <source>
        <dbReference type="EMBL" id="OLS02734.1"/>
    </source>
</evidence>
<proteinExistence type="inferred from homology"/>
<feature type="domain" description="TRAM" evidence="6">
    <location>
        <begin position="2"/>
        <end position="60"/>
    </location>
</feature>
<evidence type="ECO:0000313" key="8">
    <source>
        <dbReference type="Proteomes" id="UP000186112"/>
    </source>
</evidence>
<evidence type="ECO:0000256" key="4">
    <source>
        <dbReference type="PROSITE-ProRule" id="PRU01024"/>
    </source>
</evidence>
<dbReference type="PANTHER" id="PTHR11061">
    <property type="entry name" value="RNA M5U METHYLTRANSFERASE"/>
    <property type="match status" value="1"/>
</dbReference>
<dbReference type="Gene3D" id="2.40.50.140">
    <property type="entry name" value="Nucleic acid-binding proteins"/>
    <property type="match status" value="1"/>
</dbReference>
<dbReference type="PROSITE" id="PS50926">
    <property type="entry name" value="TRAM"/>
    <property type="match status" value="1"/>
</dbReference>
<dbReference type="GO" id="GO:0070475">
    <property type="term" value="P:rRNA base methylation"/>
    <property type="evidence" value="ECO:0007669"/>
    <property type="project" value="TreeGrafter"/>
</dbReference>
<accession>A0A1U7M5Y1</accession>
<dbReference type="InterPro" id="IPR029063">
    <property type="entry name" value="SAM-dependent_MTases_sf"/>
</dbReference>
<evidence type="ECO:0000256" key="2">
    <source>
        <dbReference type="ARBA" id="ARBA00022679"/>
    </source>
</evidence>
<dbReference type="EMBL" id="LTDM01000019">
    <property type="protein sequence ID" value="OLS02734.1"/>
    <property type="molecule type" value="Genomic_DNA"/>
</dbReference>
<dbReference type="PROSITE" id="PS01231">
    <property type="entry name" value="TRMA_2"/>
    <property type="match status" value="1"/>
</dbReference>
<dbReference type="InterPro" id="IPR002792">
    <property type="entry name" value="TRAM_dom"/>
</dbReference>
<dbReference type="InterPro" id="IPR012340">
    <property type="entry name" value="NA-bd_OB-fold"/>
</dbReference>
<sequence length="451" mass="51196">MDLKLGDILEGIIVDFTYEGKGVVKIDKFIIFVLGGVIGDKVSFKITKIKKNFAEGEVLEIIEPSKDRAKNKLDLEEAVGVIPLVEYDYEKGLEWKREKVKKDLEKIAGLKNIEVKDTIGMDKPYRYRNNVQIAVGEKNKKIVIGFYELGTNDIVDMESSILISKKANEALKAIREWIDKYDIKPFNKKRNQGNIRHIGIRSNKEDKLMIILVTANKKIEHTEELVKSLKENNVISIYQNINNSKGSATFGKEYKLIYGHESLIETIGKYRFKVSPNSFLQVNTTQVEVLYDKAMEFLNPQKEDVVADIYSGIGTISLYIAKKAKKVIAIESVKKAVDDAKYNALLNDIQNVRFLKGKAELIFPKLVDEGLKINKLVLDPPRKGCEKEVLEAIIKVSPERIVYVSCNSSTLARDIKILVENGYKVVEVQPVDMFPHTVHVETVVLMSRVEK</sequence>
<organism evidence="7 8">
    <name type="scientific">Tissierella creatinophila DSM 6911</name>
    <dbReference type="NCBI Taxonomy" id="1123403"/>
    <lineage>
        <taxon>Bacteria</taxon>
        <taxon>Bacillati</taxon>
        <taxon>Bacillota</taxon>
        <taxon>Tissierellia</taxon>
        <taxon>Tissierellales</taxon>
        <taxon>Tissierellaceae</taxon>
        <taxon>Tissierella</taxon>
    </lineage>
</organism>
<dbReference type="AlphaFoldDB" id="A0A1U7M5Y1"/>
<feature type="binding site" evidence="4">
    <location>
        <position position="310"/>
    </location>
    <ligand>
        <name>S-adenosyl-L-methionine</name>
        <dbReference type="ChEBI" id="CHEBI:59789"/>
    </ligand>
</feature>